<dbReference type="PROSITE" id="PS50935">
    <property type="entry name" value="SSB"/>
    <property type="match status" value="1"/>
</dbReference>
<organism evidence="5 6">
    <name type="scientific">Ammonicoccus fulvus</name>
    <dbReference type="NCBI Taxonomy" id="3138240"/>
    <lineage>
        <taxon>Bacteria</taxon>
        <taxon>Bacillati</taxon>
        <taxon>Actinomycetota</taxon>
        <taxon>Actinomycetes</taxon>
        <taxon>Propionibacteriales</taxon>
        <taxon>Propionibacteriaceae</taxon>
        <taxon>Ammonicoccus</taxon>
    </lineage>
</organism>
<proteinExistence type="predicted"/>
<keyword evidence="6" id="KW-1185">Reference proteome</keyword>
<dbReference type="Pfam" id="PF00436">
    <property type="entry name" value="SSB"/>
    <property type="match status" value="1"/>
</dbReference>
<dbReference type="PANTHER" id="PTHR10302:SF27">
    <property type="entry name" value="SINGLE-STRANDED DNA-BINDING PROTEIN"/>
    <property type="match status" value="1"/>
</dbReference>
<dbReference type="CDD" id="cd04496">
    <property type="entry name" value="SSB_OBF"/>
    <property type="match status" value="1"/>
</dbReference>
<dbReference type="InterPro" id="IPR012340">
    <property type="entry name" value="NA-bd_OB-fold"/>
</dbReference>
<dbReference type="RefSeq" id="WP_425308432.1">
    <property type="nucleotide sequence ID" value="NZ_CP154795.1"/>
</dbReference>
<evidence type="ECO:0000256" key="1">
    <source>
        <dbReference type="ARBA" id="ARBA00023125"/>
    </source>
</evidence>
<dbReference type="InterPro" id="IPR011344">
    <property type="entry name" value="ssDNA-bd"/>
</dbReference>
<dbReference type="PANTHER" id="PTHR10302">
    <property type="entry name" value="SINGLE-STRANDED DNA-BINDING PROTEIN"/>
    <property type="match status" value="1"/>
</dbReference>
<dbReference type="NCBIfam" id="TIGR00621">
    <property type="entry name" value="ssb"/>
    <property type="match status" value="1"/>
</dbReference>
<dbReference type="SUPFAM" id="SSF50249">
    <property type="entry name" value="Nucleic acid-binding proteins"/>
    <property type="match status" value="1"/>
</dbReference>
<evidence type="ECO:0000313" key="6">
    <source>
        <dbReference type="Proteomes" id="UP001442841"/>
    </source>
</evidence>
<evidence type="ECO:0000256" key="4">
    <source>
        <dbReference type="SAM" id="MobiDB-lite"/>
    </source>
</evidence>
<dbReference type="EMBL" id="CP154795">
    <property type="protein sequence ID" value="XAN06988.1"/>
    <property type="molecule type" value="Genomic_DNA"/>
</dbReference>
<dbReference type="InterPro" id="IPR000424">
    <property type="entry name" value="Primosome_PriB/ssb"/>
</dbReference>
<evidence type="ECO:0000256" key="3">
    <source>
        <dbReference type="RuleBase" id="RU000524"/>
    </source>
</evidence>
<dbReference type="Proteomes" id="UP001442841">
    <property type="component" value="Chromosome"/>
</dbReference>
<evidence type="ECO:0000256" key="2">
    <source>
        <dbReference type="PIRNR" id="PIRNR002070"/>
    </source>
</evidence>
<dbReference type="PIRSF" id="PIRSF002070">
    <property type="entry name" value="SSB"/>
    <property type="match status" value="1"/>
</dbReference>
<feature type="region of interest" description="Disordered" evidence="4">
    <location>
        <begin position="123"/>
        <end position="163"/>
    </location>
</feature>
<name>A0ABZ3FLQ3_9ACTN</name>
<dbReference type="Gene3D" id="2.40.50.140">
    <property type="entry name" value="Nucleic acid-binding proteins"/>
    <property type="match status" value="1"/>
</dbReference>
<keyword evidence="1 2" id="KW-0238">DNA-binding</keyword>
<protein>
    <recommendedName>
        <fullName evidence="2 3">Single-stranded DNA-binding protein</fullName>
    </recommendedName>
</protein>
<reference evidence="5 6" key="1">
    <citation type="submission" date="2024-04" db="EMBL/GenBank/DDBJ databases">
        <title>Isolation of an actinomycete strain from pig manure.</title>
        <authorList>
            <person name="Gong T."/>
            <person name="Yu Z."/>
            <person name="An M."/>
            <person name="Wei C."/>
            <person name="Yang W."/>
            <person name="Liu L."/>
        </authorList>
    </citation>
    <scope>NUCLEOTIDE SEQUENCE [LARGE SCALE GENOMIC DNA]</scope>
    <source>
        <strain evidence="5 6">ZF39</strain>
    </source>
</reference>
<sequence length="163" mass="18119">MDSIVSVNGRLGTNVDYRAGEDRKPYASFRLAYSPRLRRADGSWEDGPTNWVTVKCWNMLATNADMSLSKGQPVVVVGKLRVKDYANENGVVRYDTIIEAQSIGHDLNLGVSRYVRLERERVESDPAAMDAPKPEEGSAYDEDGPADDYTMEHVMEGYAEPVG</sequence>
<dbReference type="GO" id="GO:0003677">
    <property type="term" value="F:DNA binding"/>
    <property type="evidence" value="ECO:0007669"/>
    <property type="project" value="UniProtKB-KW"/>
</dbReference>
<gene>
    <name evidence="5" type="ORF">AADG42_06640</name>
</gene>
<accession>A0ABZ3FLQ3</accession>
<evidence type="ECO:0000313" key="5">
    <source>
        <dbReference type="EMBL" id="XAN06988.1"/>
    </source>
</evidence>